<dbReference type="GO" id="GO:0016903">
    <property type="term" value="F:oxidoreductase activity, acting on the aldehyde or oxo group of donors"/>
    <property type="evidence" value="ECO:0007669"/>
    <property type="project" value="InterPro"/>
</dbReference>
<dbReference type="Pfam" id="PF01558">
    <property type="entry name" value="POR"/>
    <property type="match status" value="1"/>
</dbReference>
<feature type="domain" description="Pyruvate ferredoxin oxidoreductase beta subunit C-terminal" evidence="3">
    <location>
        <begin position="207"/>
        <end position="260"/>
    </location>
</feature>
<dbReference type="Gene3D" id="3.40.920.10">
    <property type="entry name" value="Pyruvate-ferredoxin oxidoreductase, PFOR, domain III"/>
    <property type="match status" value="1"/>
</dbReference>
<dbReference type="KEGG" id="tob:V4D31_05490"/>
<reference evidence="4" key="1">
    <citation type="submission" date="2024-01" db="EMBL/GenBank/DDBJ databases">
        <title>The first autotrophic representatives of the genus Thermodesulfovibrio.</title>
        <authorList>
            <person name="Maltseva A.I."/>
            <person name="Elcheninov A.G."/>
            <person name="Kublanov I.V."/>
            <person name="Lebedinsky A.V."/>
            <person name="Frolov E.N."/>
        </authorList>
    </citation>
    <scope>NUCLEOTIDE SEQUENCE</scope>
    <source>
        <strain evidence="4">3462-1</strain>
    </source>
</reference>
<dbReference type="AlphaFoldDB" id="A0AAU8GZ52"/>
<dbReference type="RefSeq" id="WP_353685466.1">
    <property type="nucleotide sequence ID" value="NZ_CP144374.1"/>
</dbReference>
<protein>
    <submittedName>
        <fullName evidence="4">2-oxoacid:acceptor oxidoreductase family protein</fullName>
    </submittedName>
</protein>
<evidence type="ECO:0000313" key="4">
    <source>
        <dbReference type="EMBL" id="XCH47806.1"/>
    </source>
</evidence>
<dbReference type="SUPFAM" id="SSF53323">
    <property type="entry name" value="Pyruvate-ferredoxin oxidoreductase, PFOR, domain III"/>
    <property type="match status" value="1"/>
</dbReference>
<dbReference type="InterPro" id="IPR051457">
    <property type="entry name" value="2-oxoacid:Fd_oxidoreductase"/>
</dbReference>
<proteinExistence type="predicted"/>
<feature type="domain" description="Pyruvate/ketoisovalerate oxidoreductase catalytic" evidence="2">
    <location>
        <begin position="12"/>
        <end position="175"/>
    </location>
</feature>
<dbReference type="InterPro" id="IPR002869">
    <property type="entry name" value="Pyrv_flavodox_OxRed_cen"/>
</dbReference>
<evidence type="ECO:0000259" key="2">
    <source>
        <dbReference type="Pfam" id="PF01558"/>
    </source>
</evidence>
<dbReference type="PANTHER" id="PTHR48084">
    <property type="entry name" value="2-OXOGLUTARATE OXIDOREDUCTASE SUBUNIT KORB-RELATED"/>
    <property type="match status" value="1"/>
</dbReference>
<dbReference type="InterPro" id="IPR029061">
    <property type="entry name" value="THDP-binding"/>
</dbReference>
<organism evidence="4">
    <name type="scientific">Thermodesulfovibrio obliviosus</name>
    <dbReference type="NCBI Taxonomy" id="3118332"/>
    <lineage>
        <taxon>Bacteria</taxon>
        <taxon>Pseudomonadati</taxon>
        <taxon>Nitrospirota</taxon>
        <taxon>Thermodesulfovibrionia</taxon>
        <taxon>Thermodesulfovibrionales</taxon>
        <taxon>Thermodesulfovibrionaceae</taxon>
        <taxon>Thermodesulfovibrio</taxon>
    </lineage>
</organism>
<dbReference type="SUPFAM" id="SSF52518">
    <property type="entry name" value="Thiamin diphosphate-binding fold (THDP-binding)"/>
    <property type="match status" value="1"/>
</dbReference>
<gene>
    <name evidence="4" type="ORF">V4D31_05490</name>
</gene>
<evidence type="ECO:0000256" key="1">
    <source>
        <dbReference type="ARBA" id="ARBA00023002"/>
    </source>
</evidence>
<keyword evidence="1" id="KW-0560">Oxidoreductase</keyword>
<dbReference type="InterPro" id="IPR019752">
    <property type="entry name" value="Pyrv/ketoisovalerate_OxRed_cat"/>
</dbReference>
<evidence type="ECO:0000259" key="3">
    <source>
        <dbReference type="Pfam" id="PF12367"/>
    </source>
</evidence>
<dbReference type="EMBL" id="CP144374">
    <property type="protein sequence ID" value="XCH47806.1"/>
    <property type="molecule type" value="Genomic_DNA"/>
</dbReference>
<dbReference type="Pfam" id="PF12367">
    <property type="entry name" value="PFO_beta_C"/>
    <property type="match status" value="1"/>
</dbReference>
<sequence length="273" mass="31161">MMDYTIKIGGEAGQGIQTVGDTLSHIFAHAGYHVFTHQDYESRIRGGHNFYQIRISDKPVTASRSKVDIIVALDKESIIEHEKELSPQAHVLYDSTFIKKKYDKPNFLDFPLFELAQTHGGSKIMANTVAVGAVIGMLGMNPEIMYEIVKKTFKKKGQQFNPLTMAIALNCSFVARAFAGDIDHLKYIIKEAVNHKGFAVVDILQPCVSFNKINTFEWYRQRIYKLEKDYDPTDRIRAFEKSLEWGDRIPLGVIYKTERLTTMLPVKIGFFIE</sequence>
<dbReference type="FunFam" id="3.40.920.10:FF:000003">
    <property type="entry name" value="Pyruvate ferredoxin oxidoreductase, alpha subunit"/>
    <property type="match status" value="1"/>
</dbReference>
<dbReference type="InterPro" id="IPR032686">
    <property type="entry name" value="PFO_beta_C"/>
</dbReference>
<name>A0AAU8GZ52_9BACT</name>
<dbReference type="PANTHER" id="PTHR48084:SF4">
    <property type="entry name" value="2-OXOGLUTARATE OXIDOREDUCTASE SUBUNIT KORB"/>
    <property type="match status" value="1"/>
</dbReference>
<accession>A0AAU8GZ52</accession>